<evidence type="ECO:0000256" key="3">
    <source>
        <dbReference type="SAM" id="MobiDB-lite"/>
    </source>
</evidence>
<dbReference type="PROSITE" id="PS50003">
    <property type="entry name" value="PH_DOMAIN"/>
    <property type="match status" value="1"/>
</dbReference>
<feature type="domain" description="PH" evidence="5">
    <location>
        <begin position="494"/>
        <end position="602"/>
    </location>
</feature>
<feature type="region of interest" description="Disordered" evidence="3">
    <location>
        <begin position="351"/>
        <end position="372"/>
    </location>
</feature>
<evidence type="ECO:0000313" key="7">
    <source>
        <dbReference type="EMBL" id="ORY85874.1"/>
    </source>
</evidence>
<feature type="region of interest" description="Disordered" evidence="3">
    <location>
        <begin position="201"/>
        <end position="233"/>
    </location>
</feature>
<feature type="compositionally biased region" description="Low complexity" evidence="3">
    <location>
        <begin position="124"/>
        <end position="133"/>
    </location>
</feature>
<dbReference type="PRINTS" id="PR00452">
    <property type="entry name" value="SH3DOMAIN"/>
</dbReference>
<dbReference type="SUPFAM" id="SSF50729">
    <property type="entry name" value="PH domain-like"/>
    <property type="match status" value="1"/>
</dbReference>
<comment type="caution">
    <text evidence="7">The sequence shown here is derived from an EMBL/GenBank/DDBJ whole genome shotgun (WGS) entry which is preliminary data.</text>
</comment>
<dbReference type="EMBL" id="MCOG01000003">
    <property type="protein sequence ID" value="ORY85874.1"/>
    <property type="molecule type" value="Genomic_DNA"/>
</dbReference>
<protein>
    <recommendedName>
        <fullName evidence="9">PH-domain-containing protein</fullName>
    </recommendedName>
</protein>
<proteinExistence type="predicted"/>
<dbReference type="InterPro" id="IPR001452">
    <property type="entry name" value="SH3_domain"/>
</dbReference>
<dbReference type="CDD" id="cd00174">
    <property type="entry name" value="SH3"/>
    <property type="match status" value="1"/>
</dbReference>
<sequence>MIKENNNPLIVFGKHQFEAEEDDEVEFQTGDPILVLEKDEEFNDGWWKGCTVNGEIGIFPANYITTENIFNVNLDGLFDEYINSERRSVPNIIEDKNGLSPFGTFNSSLSINNSEDGIIRRSLSKSAESSNSSNAFENRPSSPNGSVSSMRALSSPRLSASLPNNIRMMSGDLDHMTPESVKSKNSIMGNQIFSNSQPSLIQHFSQQSQQSHQSYQSHQSQSSSVRMNNSQIRKPQDWDVGEVCVWLSSVDCGKIIPAIKENNITGDKLLELNLSKLREYGLHSLSERIELLHEILSLREEYAENNKNLFSSLHTSNASSFTSDYESFSNEQNKLHKLSSNFSISEYIDKSDNDFDDDQTNTKSLSSNGSNRIFTNQEKYHHELPVTPQNYKQPNIPSINNNYGGMVGMKNMDMNMSQNMNQNQNINRNLGMNMNMGMNIGMGNGSGNRNRSLSLQNEAQRNNYAQNIGNSLSRSMSISTADRFGDRTGIDFKNAERKGWLYVRFDDDINWKKRWVVLIDNRLFILKSPDSDEDSSVDLMAPKILLTLELDPTYKVLPDTNSNNQRDHNFLLQDPRIGGIHLAAENQLSVVTWINVLVRACTNTKRKPLPLIPLKNIGRQAREPLLSTQAVSTLTFEKVKSPSYPTIYEDQSMEYNSQISTRKNSINMSINGILSPNLESDYAGSYYKHDESYIADSSPMLKNRINSIISSTFPINPISPITPTQTAAAAANGWYRTNAKSATDYSNYRNLQNVSQEDRLQLQKTTKKLADPVVVTPILNPKKTMSFNPNQIDPDDDFNLNETSGMMSFLSVNEYNSSNKYGKGNMDMIMGNKKHTSISSYSNYGYKNNNMKVSPIEMMERRGIGSFITNNQTKNISII</sequence>
<dbReference type="Pfam" id="PF07647">
    <property type="entry name" value="SAM_2"/>
    <property type="match status" value="1"/>
</dbReference>
<evidence type="ECO:0000256" key="1">
    <source>
        <dbReference type="ARBA" id="ARBA00022443"/>
    </source>
</evidence>
<reference evidence="7 8" key="1">
    <citation type="submission" date="2016-08" db="EMBL/GenBank/DDBJ databases">
        <title>A Parts List for Fungal Cellulosomes Revealed by Comparative Genomics.</title>
        <authorList>
            <consortium name="DOE Joint Genome Institute"/>
            <person name="Haitjema C.H."/>
            <person name="Gilmore S.P."/>
            <person name="Henske J.K."/>
            <person name="Solomon K.V."/>
            <person name="De Groot R."/>
            <person name="Kuo A."/>
            <person name="Mondo S.J."/>
            <person name="Salamov A.A."/>
            <person name="Labutti K."/>
            <person name="Zhao Z."/>
            <person name="Chiniquy J."/>
            <person name="Barry K."/>
            <person name="Brewer H.M."/>
            <person name="Purvine S.O."/>
            <person name="Wright A.T."/>
            <person name="Boxma B."/>
            <person name="Van Alen T."/>
            <person name="Hackstein J.H."/>
            <person name="Baker S.E."/>
            <person name="Grigoriev I.V."/>
            <person name="O'Malley M.A."/>
        </authorList>
    </citation>
    <scope>NUCLEOTIDE SEQUENCE [LARGE SCALE GENOMIC DNA]</scope>
    <source>
        <strain evidence="7 8">G1</strain>
    </source>
</reference>
<accession>A0A1Y2FRE6</accession>
<dbReference type="SMART" id="SM00233">
    <property type="entry name" value="PH"/>
    <property type="match status" value="1"/>
</dbReference>
<dbReference type="OrthoDB" id="73680at2759"/>
<evidence type="ECO:0000259" key="5">
    <source>
        <dbReference type="PROSITE" id="PS50003"/>
    </source>
</evidence>
<dbReference type="InterPro" id="IPR001660">
    <property type="entry name" value="SAM"/>
</dbReference>
<feature type="compositionally biased region" description="Polar residues" evidence="3">
    <location>
        <begin position="134"/>
        <end position="147"/>
    </location>
</feature>
<dbReference type="SUPFAM" id="SSF47769">
    <property type="entry name" value="SAM/Pointed domain"/>
    <property type="match status" value="1"/>
</dbReference>
<dbReference type="InterPro" id="IPR013761">
    <property type="entry name" value="SAM/pointed_sf"/>
</dbReference>
<gene>
    <name evidence="7" type="ORF">LY90DRAFT_498979</name>
</gene>
<name>A0A1Y2FRE6_9FUNG</name>
<evidence type="ECO:0008006" key="9">
    <source>
        <dbReference type="Google" id="ProtNLM"/>
    </source>
</evidence>
<evidence type="ECO:0000259" key="4">
    <source>
        <dbReference type="PROSITE" id="PS50002"/>
    </source>
</evidence>
<dbReference type="SUPFAM" id="SSF50044">
    <property type="entry name" value="SH3-domain"/>
    <property type="match status" value="1"/>
</dbReference>
<feature type="domain" description="SAM" evidence="6">
    <location>
        <begin position="238"/>
        <end position="301"/>
    </location>
</feature>
<feature type="compositionally biased region" description="Low complexity" evidence="3">
    <location>
        <begin position="148"/>
        <end position="163"/>
    </location>
</feature>
<feature type="compositionally biased region" description="Polar residues" evidence="3">
    <location>
        <begin position="361"/>
        <end position="372"/>
    </location>
</feature>
<dbReference type="Gene3D" id="2.30.30.40">
    <property type="entry name" value="SH3 Domains"/>
    <property type="match status" value="1"/>
</dbReference>
<dbReference type="Gene3D" id="1.10.150.50">
    <property type="entry name" value="Transcription Factor, Ets-1"/>
    <property type="match status" value="1"/>
</dbReference>
<dbReference type="PANTHER" id="PTHR12573:SF4">
    <property type="entry name" value="AT09986P-RELATED"/>
    <property type="match status" value="1"/>
</dbReference>
<dbReference type="Gene3D" id="2.30.29.30">
    <property type="entry name" value="Pleckstrin-homology domain (PH domain)/Phosphotyrosine-binding domain (PTB)"/>
    <property type="match status" value="1"/>
</dbReference>
<evidence type="ECO:0000313" key="8">
    <source>
        <dbReference type="Proteomes" id="UP000193920"/>
    </source>
</evidence>
<organism evidence="7 8">
    <name type="scientific">Neocallimastix californiae</name>
    <dbReference type="NCBI Taxonomy" id="1754190"/>
    <lineage>
        <taxon>Eukaryota</taxon>
        <taxon>Fungi</taxon>
        <taxon>Fungi incertae sedis</taxon>
        <taxon>Chytridiomycota</taxon>
        <taxon>Chytridiomycota incertae sedis</taxon>
        <taxon>Neocallimastigomycetes</taxon>
        <taxon>Neocallimastigales</taxon>
        <taxon>Neocallimastigaceae</taxon>
        <taxon>Neocallimastix</taxon>
    </lineage>
</organism>
<dbReference type="Proteomes" id="UP000193920">
    <property type="component" value="Unassembled WGS sequence"/>
</dbReference>
<dbReference type="PROSITE" id="PS50002">
    <property type="entry name" value="SH3"/>
    <property type="match status" value="1"/>
</dbReference>
<dbReference type="InterPro" id="IPR036028">
    <property type="entry name" value="SH3-like_dom_sf"/>
</dbReference>
<feature type="region of interest" description="Disordered" evidence="3">
    <location>
        <begin position="122"/>
        <end position="181"/>
    </location>
</feature>
<dbReference type="AlphaFoldDB" id="A0A1Y2FRE6"/>
<dbReference type="SMART" id="SM00326">
    <property type="entry name" value="SH3"/>
    <property type="match status" value="1"/>
</dbReference>
<dbReference type="SMART" id="SM00454">
    <property type="entry name" value="SAM"/>
    <property type="match status" value="1"/>
</dbReference>
<keyword evidence="1 2" id="KW-0728">SH3 domain</keyword>
<feature type="compositionally biased region" description="Low complexity" evidence="3">
    <location>
        <begin position="202"/>
        <end position="224"/>
    </location>
</feature>
<dbReference type="Pfam" id="PF14604">
    <property type="entry name" value="SH3_9"/>
    <property type="match status" value="1"/>
</dbReference>
<evidence type="ECO:0000256" key="2">
    <source>
        <dbReference type="PROSITE-ProRule" id="PRU00192"/>
    </source>
</evidence>
<evidence type="ECO:0000259" key="6">
    <source>
        <dbReference type="PROSITE" id="PS50105"/>
    </source>
</evidence>
<dbReference type="InterPro" id="IPR001849">
    <property type="entry name" value="PH_domain"/>
</dbReference>
<dbReference type="CDD" id="cd00821">
    <property type="entry name" value="PH"/>
    <property type="match status" value="1"/>
</dbReference>
<dbReference type="STRING" id="1754190.A0A1Y2FRE6"/>
<keyword evidence="8" id="KW-1185">Reference proteome</keyword>
<dbReference type="PANTHER" id="PTHR12573">
    <property type="entry name" value="AT09986P-RELATED"/>
    <property type="match status" value="1"/>
</dbReference>
<dbReference type="Pfam" id="PF00169">
    <property type="entry name" value="PH"/>
    <property type="match status" value="1"/>
</dbReference>
<feature type="domain" description="SH3" evidence="4">
    <location>
        <begin position="6"/>
        <end position="69"/>
    </location>
</feature>
<dbReference type="PROSITE" id="PS50105">
    <property type="entry name" value="SAM_DOMAIN"/>
    <property type="match status" value="1"/>
</dbReference>
<dbReference type="InterPro" id="IPR011993">
    <property type="entry name" value="PH-like_dom_sf"/>
</dbReference>